<reference evidence="2" key="1">
    <citation type="submission" date="2020-06" db="EMBL/GenBank/DDBJ databases">
        <authorList>
            <consortium name="Plant Systems Biology data submission"/>
        </authorList>
    </citation>
    <scope>NUCLEOTIDE SEQUENCE</scope>
    <source>
        <strain evidence="2">D6</strain>
    </source>
</reference>
<feature type="compositionally biased region" description="Low complexity" evidence="1">
    <location>
        <begin position="249"/>
        <end position="258"/>
    </location>
</feature>
<feature type="region of interest" description="Disordered" evidence="1">
    <location>
        <begin position="221"/>
        <end position="263"/>
    </location>
</feature>
<proteinExistence type="predicted"/>
<gene>
    <name evidence="2" type="ORF">SEMRO_320_G116610.1</name>
</gene>
<organism evidence="2 3">
    <name type="scientific">Seminavis robusta</name>
    <dbReference type="NCBI Taxonomy" id="568900"/>
    <lineage>
        <taxon>Eukaryota</taxon>
        <taxon>Sar</taxon>
        <taxon>Stramenopiles</taxon>
        <taxon>Ochrophyta</taxon>
        <taxon>Bacillariophyta</taxon>
        <taxon>Bacillariophyceae</taxon>
        <taxon>Bacillariophycidae</taxon>
        <taxon>Naviculales</taxon>
        <taxon>Naviculaceae</taxon>
        <taxon>Seminavis</taxon>
    </lineage>
</organism>
<evidence type="ECO:0000313" key="3">
    <source>
        <dbReference type="Proteomes" id="UP001153069"/>
    </source>
</evidence>
<dbReference type="Proteomes" id="UP001153069">
    <property type="component" value="Unassembled WGS sequence"/>
</dbReference>
<comment type="caution">
    <text evidence="2">The sequence shown here is derived from an EMBL/GenBank/DDBJ whole genome shotgun (WGS) entry which is preliminary data.</text>
</comment>
<accession>A0A9N8HCI8</accession>
<sequence>MDQYHPVKVDLTKPENNREFLVYNLGQTVEGVDVAKGYLYHSQLILYKMDIRYVVDNTEKDYYTCRVSGTNELLVSAPAWDYNQLHYRDFWDGVSRDDDDPEKIVDPILHGMVSAIDDAHDKTIKAKGARDIKHFKLQFPQGCELSSSAIFAEAGEDEWCKLKIIPLVWTHTLSGLSGTDHYAGWVVARKDLESIKKGKPNSKPKAESQAAKLLASLGIGATTGDAPSSKPKPAPKFNTTSSLGRAAASGTKTNSGSKKSSDLMELDDENTGLEGLGAALDGAEAEFNQLVGGNKKHSTKKRTVNEAIDDDDDADAERVDRFGFGGDDTEDY</sequence>
<feature type="region of interest" description="Disordered" evidence="1">
    <location>
        <begin position="291"/>
        <end position="332"/>
    </location>
</feature>
<keyword evidence="3" id="KW-1185">Reference proteome</keyword>
<evidence type="ECO:0000313" key="2">
    <source>
        <dbReference type="EMBL" id="CAB9507792.1"/>
    </source>
</evidence>
<evidence type="ECO:0000256" key="1">
    <source>
        <dbReference type="SAM" id="MobiDB-lite"/>
    </source>
</evidence>
<name>A0A9N8HCI8_9STRA</name>
<dbReference type="EMBL" id="CAICTM010000319">
    <property type="protein sequence ID" value="CAB9507792.1"/>
    <property type="molecule type" value="Genomic_DNA"/>
</dbReference>
<dbReference type="AlphaFoldDB" id="A0A9N8HCI8"/>
<protein>
    <submittedName>
        <fullName evidence="2">Uncharacterized protein</fullName>
    </submittedName>
</protein>